<keyword evidence="2" id="KW-0238">DNA-binding</keyword>
<evidence type="ECO:0000256" key="1">
    <source>
        <dbReference type="ARBA" id="ARBA00023015"/>
    </source>
</evidence>
<feature type="domain" description="HTH luxR-type" evidence="4">
    <location>
        <begin position="856"/>
        <end position="921"/>
    </location>
</feature>
<dbReference type="InterPro" id="IPR036388">
    <property type="entry name" value="WH-like_DNA-bd_sf"/>
</dbReference>
<name>A0A1I3XHD6_9PSEU</name>
<dbReference type="SUPFAM" id="SSF52540">
    <property type="entry name" value="P-loop containing nucleoside triphosphate hydrolases"/>
    <property type="match status" value="1"/>
</dbReference>
<evidence type="ECO:0000313" key="6">
    <source>
        <dbReference type="Proteomes" id="UP000199025"/>
    </source>
</evidence>
<dbReference type="PANTHER" id="PTHR44688:SF16">
    <property type="entry name" value="DNA-BINDING TRANSCRIPTIONAL ACTIVATOR DEVR_DOSR"/>
    <property type="match status" value="1"/>
</dbReference>
<dbReference type="Gene3D" id="1.10.10.10">
    <property type="entry name" value="Winged helix-like DNA-binding domain superfamily/Winged helix DNA-binding domain"/>
    <property type="match status" value="1"/>
</dbReference>
<dbReference type="Proteomes" id="UP000199025">
    <property type="component" value="Unassembled WGS sequence"/>
</dbReference>
<gene>
    <name evidence="5" type="ORF">SAMN05421835_11579</name>
</gene>
<dbReference type="InterPro" id="IPR016032">
    <property type="entry name" value="Sig_transdc_resp-reg_C-effctor"/>
</dbReference>
<dbReference type="SMART" id="SM00421">
    <property type="entry name" value="HTH_LUXR"/>
    <property type="match status" value="1"/>
</dbReference>
<proteinExistence type="predicted"/>
<dbReference type="PANTHER" id="PTHR44688">
    <property type="entry name" value="DNA-BINDING TRANSCRIPTIONAL ACTIVATOR DEVR_DOSR"/>
    <property type="match status" value="1"/>
</dbReference>
<dbReference type="EMBL" id="FORP01000015">
    <property type="protein sequence ID" value="SFK18466.1"/>
    <property type="molecule type" value="Genomic_DNA"/>
</dbReference>
<protein>
    <submittedName>
        <fullName evidence="5">Regulatory protein, luxR family</fullName>
    </submittedName>
</protein>
<dbReference type="Gene3D" id="3.40.50.300">
    <property type="entry name" value="P-loop containing nucleotide triphosphate hydrolases"/>
    <property type="match status" value="1"/>
</dbReference>
<dbReference type="InterPro" id="IPR000792">
    <property type="entry name" value="Tscrpt_reg_LuxR_C"/>
</dbReference>
<dbReference type="Pfam" id="PF13191">
    <property type="entry name" value="AAA_16"/>
    <property type="match status" value="1"/>
</dbReference>
<dbReference type="InterPro" id="IPR041664">
    <property type="entry name" value="AAA_16"/>
</dbReference>
<evidence type="ECO:0000256" key="3">
    <source>
        <dbReference type="ARBA" id="ARBA00023163"/>
    </source>
</evidence>
<dbReference type="InterPro" id="IPR027417">
    <property type="entry name" value="P-loop_NTPase"/>
</dbReference>
<dbReference type="PROSITE" id="PS00622">
    <property type="entry name" value="HTH_LUXR_1"/>
    <property type="match status" value="1"/>
</dbReference>
<dbReference type="CDD" id="cd06170">
    <property type="entry name" value="LuxR_C_like"/>
    <property type="match status" value="1"/>
</dbReference>
<evidence type="ECO:0000313" key="5">
    <source>
        <dbReference type="EMBL" id="SFK18466.1"/>
    </source>
</evidence>
<sequence length="929" mass="99604">MTGDPRSEDPAPGLIGRDDLLGELRGFVERSRHEGAARVLVGEAGVGKTALLDAACAFAEETGTRVLRVAGAEFEAEIGFAGLHALLAPLRNALDEVGPDLRDAVLLALGLRNGPVPRPLVTYSAVLELVTRASEDRPVLLCVDDLQWLDRASVAAIGFVARRVRGTRTGVLAAERAARATVLDGGGIPVVPVHRLPREHARELLARRHPALPPRLRRRVLSEADGNPLALLELVRSVPDFADPLAHLPTVMPLTSKLERAFAVRTTGLPVRTREALLLVAVAGRPDVRKLVRGGLPVDALAPAESAGLVTVDRESMTVAFGHPLIRSAIVRSAAPADVRRAHAAIATGLDDDPVRQTWHLAEAAVTPDEGVAGRLELAARGALAGGDAPVSTALLARAARLSPLGSAAARRLAQAASLAAQVTGDLGAAARFLDEARRLDPSITASLHGASAAAYTMVNGDGDIDSAHRLLAAAVERELRIRAAPDHELGEAMTTLLFLCWWAGREEYWTSFERALARLGPDALPLLGIQSPAFTDTVRRGAELRARLRELISSHVDEHEPAQIIRLLTSAVYVDMVAGCREVAWRLVESGRGDGAIRSGLGALMLLCLDDFASGRWEEAEHLAEEGIERCQAHGYRFLVWYFLYNKALLAAVRGNVPAVRELTTELDRVARARRAATPGHHAAHARTLAAIAAGDWESAFRHASALSSPGAFAPHRPVAMWVAFDLVESALKTGRGEAARAHVAAIVANDVAAVSPRMAVNAWAARALVAEGERAARLFERALAVEGADDFPFDLARVQLAYGERLRRDLRFVRARQVLNSALEKFEALDAVPWAERTRRELRAARDPGLPRPVLLADNALTAQERAIAELAAAGLSNKEIARRLYLSPRTVGGHLYRVFPKLGISTRAALRDALDRLPGPEPVPVP</sequence>
<dbReference type="GO" id="GO:0003677">
    <property type="term" value="F:DNA binding"/>
    <property type="evidence" value="ECO:0007669"/>
    <property type="project" value="UniProtKB-KW"/>
</dbReference>
<keyword evidence="6" id="KW-1185">Reference proteome</keyword>
<dbReference type="AlphaFoldDB" id="A0A1I3XHD6"/>
<dbReference type="RefSeq" id="WP_091511387.1">
    <property type="nucleotide sequence ID" value="NZ_CBDQZW010000031.1"/>
</dbReference>
<keyword evidence="1" id="KW-0805">Transcription regulation</keyword>
<keyword evidence="3" id="KW-0804">Transcription</keyword>
<dbReference type="SUPFAM" id="SSF46894">
    <property type="entry name" value="C-terminal effector domain of the bipartite response regulators"/>
    <property type="match status" value="1"/>
</dbReference>
<dbReference type="PRINTS" id="PR00038">
    <property type="entry name" value="HTHLUXR"/>
</dbReference>
<dbReference type="GO" id="GO:0006355">
    <property type="term" value="P:regulation of DNA-templated transcription"/>
    <property type="evidence" value="ECO:0007669"/>
    <property type="project" value="InterPro"/>
</dbReference>
<accession>A0A1I3XHD6</accession>
<reference evidence="5 6" key="1">
    <citation type="submission" date="2016-10" db="EMBL/GenBank/DDBJ databases">
        <authorList>
            <person name="de Groot N.N."/>
        </authorList>
    </citation>
    <scope>NUCLEOTIDE SEQUENCE [LARGE SCALE GENOMIC DNA]</scope>
    <source>
        <strain evidence="5 6">DSM 44468</strain>
    </source>
</reference>
<evidence type="ECO:0000256" key="2">
    <source>
        <dbReference type="ARBA" id="ARBA00023125"/>
    </source>
</evidence>
<dbReference type="OrthoDB" id="8482304at2"/>
<organism evidence="5 6">
    <name type="scientific">Amycolatopsis sacchari</name>
    <dbReference type="NCBI Taxonomy" id="115433"/>
    <lineage>
        <taxon>Bacteria</taxon>
        <taxon>Bacillati</taxon>
        <taxon>Actinomycetota</taxon>
        <taxon>Actinomycetes</taxon>
        <taxon>Pseudonocardiales</taxon>
        <taxon>Pseudonocardiaceae</taxon>
        <taxon>Amycolatopsis</taxon>
    </lineage>
</organism>
<dbReference type="Pfam" id="PF00196">
    <property type="entry name" value="GerE"/>
    <property type="match status" value="1"/>
</dbReference>
<evidence type="ECO:0000259" key="4">
    <source>
        <dbReference type="PROSITE" id="PS50043"/>
    </source>
</evidence>
<dbReference type="STRING" id="115433.SAMN05421835_11579"/>
<dbReference type="PROSITE" id="PS50043">
    <property type="entry name" value="HTH_LUXR_2"/>
    <property type="match status" value="1"/>
</dbReference>